<sequence>MSNFYSQLPLLSSIIKSLKQRMEMMPMMMIDRRSFTTTEGSRPIIVHKHSLDIRDDPYKCQYTRSLVTLEPWVVDLKRLEVQSRDGPSDRNALAKWWILNRLHNQNEAMYYKVLIDNIEEYAPIVYTPTVGLICQRYSGYIVAYLEG</sequence>
<dbReference type="EMBL" id="JAMYWD010000449">
    <property type="protein sequence ID" value="KAJ4949752.1"/>
    <property type="molecule type" value="Genomic_DNA"/>
</dbReference>
<protein>
    <recommendedName>
        <fullName evidence="3">Malic enzyme N-terminal domain-containing protein</fullName>
    </recommendedName>
</protein>
<keyword evidence="2" id="KW-0560">Oxidoreductase</keyword>
<evidence type="ECO:0000313" key="4">
    <source>
        <dbReference type="EMBL" id="KAJ4949752.1"/>
    </source>
</evidence>
<evidence type="ECO:0000256" key="1">
    <source>
        <dbReference type="ARBA" id="ARBA00001946"/>
    </source>
</evidence>
<accession>A0A9Q0GPH8</accession>
<evidence type="ECO:0000256" key="2">
    <source>
        <dbReference type="ARBA" id="ARBA00023002"/>
    </source>
</evidence>
<dbReference type="GO" id="GO:0005739">
    <property type="term" value="C:mitochondrion"/>
    <property type="evidence" value="ECO:0007669"/>
    <property type="project" value="TreeGrafter"/>
</dbReference>
<keyword evidence="5" id="KW-1185">Reference proteome</keyword>
<dbReference type="GO" id="GO:0004471">
    <property type="term" value="F:malate dehydrogenase (decarboxylating) (NAD+) activity"/>
    <property type="evidence" value="ECO:0007669"/>
    <property type="project" value="TreeGrafter"/>
</dbReference>
<proteinExistence type="predicted"/>
<reference evidence="4" key="1">
    <citation type="journal article" date="2023" name="Plant J.">
        <title>The genome of the king protea, Protea cynaroides.</title>
        <authorList>
            <person name="Chang J."/>
            <person name="Duong T.A."/>
            <person name="Schoeman C."/>
            <person name="Ma X."/>
            <person name="Roodt D."/>
            <person name="Barker N."/>
            <person name="Li Z."/>
            <person name="Van de Peer Y."/>
            <person name="Mizrachi E."/>
        </authorList>
    </citation>
    <scope>NUCLEOTIDE SEQUENCE</scope>
    <source>
        <tissue evidence="4">Young leaves</tissue>
    </source>
</reference>
<evidence type="ECO:0000259" key="3">
    <source>
        <dbReference type="Pfam" id="PF00390"/>
    </source>
</evidence>
<dbReference type="GO" id="GO:0006108">
    <property type="term" value="P:malate metabolic process"/>
    <property type="evidence" value="ECO:0007669"/>
    <property type="project" value="TreeGrafter"/>
</dbReference>
<dbReference type="OrthoDB" id="5365701at2759"/>
<evidence type="ECO:0000313" key="5">
    <source>
        <dbReference type="Proteomes" id="UP001141806"/>
    </source>
</evidence>
<organism evidence="4 5">
    <name type="scientific">Protea cynaroides</name>
    <dbReference type="NCBI Taxonomy" id="273540"/>
    <lineage>
        <taxon>Eukaryota</taxon>
        <taxon>Viridiplantae</taxon>
        <taxon>Streptophyta</taxon>
        <taxon>Embryophyta</taxon>
        <taxon>Tracheophyta</taxon>
        <taxon>Spermatophyta</taxon>
        <taxon>Magnoliopsida</taxon>
        <taxon>Proteales</taxon>
        <taxon>Proteaceae</taxon>
        <taxon>Protea</taxon>
    </lineage>
</organism>
<dbReference type="PANTHER" id="PTHR23406:SF32">
    <property type="entry name" value="NADP-DEPENDENT MALIC ENZYME"/>
    <property type="match status" value="1"/>
</dbReference>
<dbReference type="SUPFAM" id="SSF53223">
    <property type="entry name" value="Aminoacid dehydrogenase-like, N-terminal domain"/>
    <property type="match status" value="1"/>
</dbReference>
<dbReference type="InterPro" id="IPR046346">
    <property type="entry name" value="Aminoacid_DH-like_N_sf"/>
</dbReference>
<comment type="cofactor">
    <cofactor evidence="1">
        <name>Mg(2+)</name>
        <dbReference type="ChEBI" id="CHEBI:18420"/>
    </cofactor>
</comment>
<dbReference type="Proteomes" id="UP001141806">
    <property type="component" value="Unassembled WGS sequence"/>
</dbReference>
<dbReference type="Gene3D" id="1.20.1370.30">
    <property type="match status" value="1"/>
</dbReference>
<dbReference type="InterPro" id="IPR012301">
    <property type="entry name" value="Malic_N_dom"/>
</dbReference>
<name>A0A9Q0GPH8_9MAGN</name>
<dbReference type="AlphaFoldDB" id="A0A9Q0GPH8"/>
<dbReference type="Pfam" id="PF00390">
    <property type="entry name" value="malic"/>
    <property type="match status" value="1"/>
</dbReference>
<gene>
    <name evidence="4" type="ORF">NE237_000040</name>
</gene>
<dbReference type="PANTHER" id="PTHR23406">
    <property type="entry name" value="MALIC ENZYME-RELATED"/>
    <property type="match status" value="1"/>
</dbReference>
<feature type="domain" description="Malic enzyme N-terminal" evidence="3">
    <location>
        <begin position="103"/>
        <end position="139"/>
    </location>
</feature>
<comment type="caution">
    <text evidence="4">The sequence shown here is derived from an EMBL/GenBank/DDBJ whole genome shotgun (WGS) entry which is preliminary data.</text>
</comment>